<dbReference type="InterPro" id="IPR011050">
    <property type="entry name" value="Pectin_lyase_fold/virulence"/>
</dbReference>
<name>A0ABN7PZW1_9BURK</name>
<dbReference type="InterPro" id="IPR036709">
    <property type="entry name" value="Autotransporte_beta_dom_sf"/>
</dbReference>
<evidence type="ECO:0000313" key="3">
    <source>
        <dbReference type="EMBL" id="CAG2150381.1"/>
    </source>
</evidence>
<dbReference type="EMBL" id="CAJPVI010000022">
    <property type="protein sequence ID" value="CAG2150381.1"/>
    <property type="molecule type" value="Genomic_DNA"/>
</dbReference>
<dbReference type="SUPFAM" id="SSF51126">
    <property type="entry name" value="Pectin lyase-like"/>
    <property type="match status" value="1"/>
</dbReference>
<dbReference type="PROSITE" id="PS51208">
    <property type="entry name" value="AUTOTRANSPORTER"/>
    <property type="match status" value="1"/>
</dbReference>
<dbReference type="SMART" id="SM00869">
    <property type="entry name" value="Autotransporter"/>
    <property type="match status" value="1"/>
</dbReference>
<dbReference type="NCBIfam" id="TIGR01414">
    <property type="entry name" value="autotrans_barl"/>
    <property type="match status" value="1"/>
</dbReference>
<dbReference type="Gene3D" id="2.40.128.130">
    <property type="entry name" value="Autotransporter beta-domain"/>
    <property type="match status" value="1"/>
</dbReference>
<dbReference type="InterPro" id="IPR043990">
    <property type="entry name" value="AC_1"/>
</dbReference>
<feature type="domain" description="Autotransporter" evidence="2">
    <location>
        <begin position="644"/>
        <end position="924"/>
    </location>
</feature>
<keyword evidence="4" id="KW-1185">Reference proteome</keyword>
<dbReference type="RefSeq" id="WP_211954742.1">
    <property type="nucleotide sequence ID" value="NZ_CAJPVI010000022.1"/>
</dbReference>
<evidence type="ECO:0000259" key="2">
    <source>
        <dbReference type="PROSITE" id="PS51208"/>
    </source>
</evidence>
<gene>
    <name evidence="3" type="ORF">LMG26411_03729</name>
</gene>
<dbReference type="Pfam" id="PF18883">
    <property type="entry name" value="AC_1"/>
    <property type="match status" value="1"/>
</dbReference>
<sequence length="924" mass="93493">MPHRSIRTPHATWPATVLAVALGVHPDIALAACDLAAPADGQTTTCTPLAPNPSTTPILAQPGSSRVTVTIEPNAELSVAAGSAVVVREQSLVDNGGTLRGMGDAAPTVLMQGTGNTLDNRGTIIATGTESPAVFVDGNAPATVRNSGTLHATGTNSFGLQGGTALTVTNTAAGRILSDQSNAIFANRGITLDNAGLIHSDATSVIVNDGPSSIDNTGTIESLSGNAIGATRATVVITNRGTISGGFRAIDLDVGNDVVNMLGGAIRGAIVLREGDDRFEMSGGQVDAVDMGPGRDTVVVSGGQVNGAIALGDDGDAATLRGLTDANLAGMPRLDGGSGLDSLTLDQSRLSGVARLAGFEAVNLTNHSTLVMDGDLVLGDPALQAPAALGLQRPLAVTAPTAGTLDIDSTSTLQIGPAGNAAIVAAAAGQLVAVSNAGVIDLTTGSTPAASRLQIAGHYAGNGGQLLLRSVLGADNSPSDRLGVSQGTVSGSTTIALANAGGNGGLTVVDGIPLVLVTDGGTSTPSAFRLAGGQIQAGAYVYVLYRGGVSNGTADSWFLRSSLAPASAVSPAPPPAGPLPVLSPQLAAGSPALPPAPAADAPPVPLYRPAVPVYAAIAGVARQLGIDQVATFHERQGEQALLTERGALGAAWARAWGSNGHQSQGGEVHPDFSGTLAGLQIGQDLYAVAGDSPGGHRDHFGAYFGYARAAGDIAGFALGFPGYAAGKLDMNAYSVGGYWSHIGPSNWYTDTVLQYSTLTVDPRTHTGTGAATHGNALTLSAEGGMPLQLSPTVTLEPQVQLVWQHLSLNDLQDQVSTVSFRNADSTLARAGVRLQKVLEYHGVRWQPWMRTDVLHAFGGTDQTIFAATTAIPTSQAYTAARFEAGIAGKAGPRGSVYGTVGYLTSLDGVPRSAWFGNIGARWSW</sequence>
<reference evidence="3 4" key="1">
    <citation type="submission" date="2021-03" db="EMBL/GenBank/DDBJ databases">
        <authorList>
            <person name="Peeters C."/>
        </authorList>
    </citation>
    <scope>NUCLEOTIDE SEQUENCE [LARGE SCALE GENOMIC DNA]</scope>
    <source>
        <strain evidence="3 4">LMG 26411</strain>
    </source>
</reference>
<dbReference type="Pfam" id="PF03797">
    <property type="entry name" value="Autotransporter"/>
    <property type="match status" value="1"/>
</dbReference>
<dbReference type="CDD" id="cd01344">
    <property type="entry name" value="PL2_Passenger_AT"/>
    <property type="match status" value="1"/>
</dbReference>
<dbReference type="Gene3D" id="2.160.20.20">
    <property type="match status" value="1"/>
</dbReference>
<proteinExistence type="predicted"/>
<dbReference type="InterPro" id="IPR005546">
    <property type="entry name" value="Autotransporte_beta"/>
</dbReference>
<keyword evidence="1" id="KW-0732">Signal</keyword>
<accession>A0ABN7PZW1</accession>
<dbReference type="SUPFAM" id="SSF103515">
    <property type="entry name" value="Autotransporter"/>
    <property type="match status" value="1"/>
</dbReference>
<dbReference type="Proteomes" id="UP000672657">
    <property type="component" value="Unassembled WGS sequence"/>
</dbReference>
<dbReference type="InterPro" id="IPR006315">
    <property type="entry name" value="OM_autotransptr_brl_dom"/>
</dbReference>
<feature type="signal peptide" evidence="1">
    <location>
        <begin position="1"/>
        <end position="31"/>
    </location>
</feature>
<feature type="chain" id="PRO_5047434548" description="Autotransporter domain-containing protein" evidence="1">
    <location>
        <begin position="32"/>
        <end position="924"/>
    </location>
</feature>
<evidence type="ECO:0000313" key="4">
    <source>
        <dbReference type="Proteomes" id="UP000672657"/>
    </source>
</evidence>
<dbReference type="InterPro" id="IPR012332">
    <property type="entry name" value="Autotransporter_pectin_lyase_C"/>
</dbReference>
<evidence type="ECO:0000256" key="1">
    <source>
        <dbReference type="SAM" id="SignalP"/>
    </source>
</evidence>
<comment type="caution">
    <text evidence="3">The sequence shown here is derived from an EMBL/GenBank/DDBJ whole genome shotgun (WGS) entry which is preliminary data.</text>
</comment>
<protein>
    <recommendedName>
        <fullName evidence="2">Autotransporter domain-containing protein</fullName>
    </recommendedName>
</protein>
<organism evidence="3 4">
    <name type="scientific">Cupriavidus numazuensis</name>
    <dbReference type="NCBI Taxonomy" id="221992"/>
    <lineage>
        <taxon>Bacteria</taxon>
        <taxon>Pseudomonadati</taxon>
        <taxon>Pseudomonadota</taxon>
        <taxon>Betaproteobacteria</taxon>
        <taxon>Burkholderiales</taxon>
        <taxon>Burkholderiaceae</taxon>
        <taxon>Cupriavidus</taxon>
    </lineage>
</organism>